<reference evidence="1" key="1">
    <citation type="submission" date="2018-05" db="EMBL/GenBank/DDBJ databases">
        <authorList>
            <person name="Lanie J.A."/>
            <person name="Ng W.-L."/>
            <person name="Kazmierczak K.M."/>
            <person name="Andrzejewski T.M."/>
            <person name="Davidsen T.M."/>
            <person name="Wayne K.J."/>
            <person name="Tettelin H."/>
            <person name="Glass J.I."/>
            <person name="Rusch D."/>
            <person name="Podicherti R."/>
            <person name="Tsui H.-C.T."/>
            <person name="Winkler M.E."/>
        </authorList>
    </citation>
    <scope>NUCLEOTIDE SEQUENCE</scope>
</reference>
<protein>
    <recommendedName>
        <fullName evidence="2">FeS cluster biogenesis domain-containing protein</fullName>
    </recommendedName>
</protein>
<dbReference type="InterPro" id="IPR035903">
    <property type="entry name" value="HesB-like_dom_sf"/>
</dbReference>
<gene>
    <name evidence="1" type="ORF">METZ01_LOCUS482477</name>
</gene>
<dbReference type="SUPFAM" id="SSF89360">
    <property type="entry name" value="HesB-like domain"/>
    <property type="match status" value="1"/>
</dbReference>
<sequence>VNVTDIAKNELKRILATRSLDPDKYLRLAIPPTWDGPGDFGIVIDVEGYGDEFIEVDGIRLLALDPTLVERLADAVLDFKESSDGAGFTLDVF</sequence>
<proteinExistence type="predicted"/>
<dbReference type="AlphaFoldDB" id="A0A383CC35"/>
<accession>A0A383CC35</accession>
<evidence type="ECO:0000313" key="1">
    <source>
        <dbReference type="EMBL" id="SVE29623.1"/>
    </source>
</evidence>
<feature type="non-terminal residue" evidence="1">
    <location>
        <position position="1"/>
    </location>
</feature>
<name>A0A383CC35_9ZZZZ</name>
<organism evidence="1">
    <name type="scientific">marine metagenome</name>
    <dbReference type="NCBI Taxonomy" id="408172"/>
    <lineage>
        <taxon>unclassified sequences</taxon>
        <taxon>metagenomes</taxon>
        <taxon>ecological metagenomes</taxon>
    </lineage>
</organism>
<evidence type="ECO:0008006" key="2">
    <source>
        <dbReference type="Google" id="ProtNLM"/>
    </source>
</evidence>
<dbReference type="EMBL" id="UINC01207512">
    <property type="protein sequence ID" value="SVE29623.1"/>
    <property type="molecule type" value="Genomic_DNA"/>
</dbReference>
<dbReference type="Gene3D" id="2.60.300.12">
    <property type="entry name" value="HesB-like domain"/>
    <property type="match status" value="1"/>
</dbReference>